<evidence type="ECO:0000313" key="5">
    <source>
        <dbReference type="Proteomes" id="UP000076078"/>
    </source>
</evidence>
<dbReference type="Proteomes" id="UP000076078">
    <property type="component" value="Unassembled WGS sequence"/>
</dbReference>
<dbReference type="CDD" id="cd00590">
    <property type="entry name" value="RRM_SF"/>
    <property type="match status" value="1"/>
</dbReference>
<evidence type="ECO:0000256" key="1">
    <source>
        <dbReference type="PROSITE-ProRule" id="PRU00176"/>
    </source>
</evidence>
<dbReference type="EMBL" id="LODT01000025">
    <property type="protein sequence ID" value="KYQ93699.1"/>
    <property type="molecule type" value="Genomic_DNA"/>
</dbReference>
<keyword evidence="5" id="KW-1185">Reference proteome</keyword>
<dbReference type="SUPFAM" id="SSF54928">
    <property type="entry name" value="RNA-binding domain, RBD"/>
    <property type="match status" value="1"/>
</dbReference>
<keyword evidence="1" id="KW-0694">RNA-binding</keyword>
<sequence length="294" mass="33279">MNILEDRKEISIENFNINNQLEQNNDTGVLIQSTTYANHNNSINNGNGVESQIEYSLCGLFSILYPFSANFETDISQFNVQSTSPFFVPKLDKTPSWNEITEQSESLYSSPSSSIHGGDDMDISDISSQSSTSSSNLKTKNINSHNTSTTKINKSFQNNSVLSHTNSNNSNNNNYNNHNNSKNKSKKLFIGGITFDDLSNDSNLKEIRIQKITALFHSFGKISLFDPHWQKGYLFVHYQNPKDAHRVFQNFAIPHKKSKFIQTIRESLIKENLDSNCAPSTIYVRFPTNPKSKK</sequence>
<dbReference type="OMA" id="CAMFSIY"/>
<proteinExistence type="predicted"/>
<evidence type="ECO:0000256" key="2">
    <source>
        <dbReference type="SAM" id="MobiDB-lite"/>
    </source>
</evidence>
<dbReference type="FunCoup" id="A0A151ZIH4">
    <property type="interactions" value="371"/>
</dbReference>
<protein>
    <recommendedName>
        <fullName evidence="3">RRM domain-containing protein</fullName>
    </recommendedName>
</protein>
<feature type="compositionally biased region" description="Polar residues" evidence="2">
    <location>
        <begin position="136"/>
        <end position="157"/>
    </location>
</feature>
<accession>A0A151ZIH4</accession>
<evidence type="ECO:0000313" key="4">
    <source>
        <dbReference type="EMBL" id="KYQ93699.1"/>
    </source>
</evidence>
<dbReference type="OrthoDB" id="21050at2759"/>
<dbReference type="InParanoid" id="A0A151ZIH4"/>
<feature type="domain" description="RRM" evidence="3">
    <location>
        <begin position="186"/>
        <end position="271"/>
    </location>
</feature>
<reference evidence="4 5" key="1">
    <citation type="submission" date="2015-12" db="EMBL/GenBank/DDBJ databases">
        <title>Dictyostelia acquired genes for synthesis and detection of signals that induce cell-type specialization by lateral gene transfer from prokaryotes.</title>
        <authorList>
            <person name="Gloeckner G."/>
            <person name="Schaap P."/>
        </authorList>
    </citation>
    <scope>NUCLEOTIDE SEQUENCE [LARGE SCALE GENOMIC DNA]</scope>
    <source>
        <strain evidence="4 5">TK</strain>
    </source>
</reference>
<feature type="region of interest" description="Disordered" evidence="2">
    <location>
        <begin position="102"/>
        <end position="183"/>
    </location>
</feature>
<gene>
    <name evidence="4" type="ORF">DLAC_11612</name>
</gene>
<feature type="compositionally biased region" description="Low complexity" evidence="2">
    <location>
        <begin position="158"/>
        <end position="180"/>
    </location>
</feature>
<feature type="compositionally biased region" description="Low complexity" evidence="2">
    <location>
        <begin position="104"/>
        <end position="116"/>
    </location>
</feature>
<feature type="compositionally biased region" description="Low complexity" evidence="2">
    <location>
        <begin position="124"/>
        <end position="135"/>
    </location>
</feature>
<dbReference type="Gene3D" id="3.30.70.330">
    <property type="match status" value="1"/>
</dbReference>
<dbReference type="InterPro" id="IPR000504">
    <property type="entry name" value="RRM_dom"/>
</dbReference>
<dbReference type="GO" id="GO:0003723">
    <property type="term" value="F:RNA binding"/>
    <property type="evidence" value="ECO:0007669"/>
    <property type="project" value="UniProtKB-UniRule"/>
</dbReference>
<name>A0A151ZIH4_TIELA</name>
<evidence type="ECO:0000259" key="3">
    <source>
        <dbReference type="PROSITE" id="PS50102"/>
    </source>
</evidence>
<dbReference type="PROSITE" id="PS50102">
    <property type="entry name" value="RRM"/>
    <property type="match status" value="1"/>
</dbReference>
<dbReference type="InterPro" id="IPR012677">
    <property type="entry name" value="Nucleotide-bd_a/b_plait_sf"/>
</dbReference>
<organism evidence="4 5">
    <name type="scientific">Tieghemostelium lacteum</name>
    <name type="common">Slime mold</name>
    <name type="synonym">Dictyostelium lacteum</name>
    <dbReference type="NCBI Taxonomy" id="361077"/>
    <lineage>
        <taxon>Eukaryota</taxon>
        <taxon>Amoebozoa</taxon>
        <taxon>Evosea</taxon>
        <taxon>Eumycetozoa</taxon>
        <taxon>Dictyostelia</taxon>
        <taxon>Dictyosteliales</taxon>
        <taxon>Raperosteliaceae</taxon>
        <taxon>Tieghemostelium</taxon>
    </lineage>
</organism>
<dbReference type="InterPro" id="IPR035979">
    <property type="entry name" value="RBD_domain_sf"/>
</dbReference>
<dbReference type="AlphaFoldDB" id="A0A151ZIH4"/>
<comment type="caution">
    <text evidence="4">The sequence shown here is derived from an EMBL/GenBank/DDBJ whole genome shotgun (WGS) entry which is preliminary data.</text>
</comment>